<feature type="region of interest" description="Disordered" evidence="1">
    <location>
        <begin position="59"/>
        <end position="171"/>
    </location>
</feature>
<proteinExistence type="predicted"/>
<reference evidence="2 3" key="1">
    <citation type="submission" date="2019-03" db="EMBL/GenBank/DDBJ databases">
        <title>The complete genome sequence of Neokomagataea sp. Jb2 NBRC113641.</title>
        <authorList>
            <person name="Chua K.-O."/>
            <person name="Chan K.-G."/>
            <person name="See-Too W.-S."/>
        </authorList>
    </citation>
    <scope>NUCLEOTIDE SEQUENCE [LARGE SCALE GENOMIC DNA]</scope>
    <source>
        <strain evidence="2 3">Jb2</strain>
    </source>
</reference>
<name>A0A506URM0_9PROT</name>
<keyword evidence="3" id="KW-1185">Reference proteome</keyword>
<feature type="compositionally biased region" description="Low complexity" evidence="1">
    <location>
        <begin position="73"/>
        <end position="92"/>
    </location>
</feature>
<evidence type="ECO:0000313" key="2">
    <source>
        <dbReference type="EMBL" id="TPW35995.1"/>
    </source>
</evidence>
<dbReference type="AlphaFoldDB" id="A0A506URM0"/>
<dbReference type="Proteomes" id="UP000315037">
    <property type="component" value="Unassembled WGS sequence"/>
</dbReference>
<gene>
    <name evidence="2" type="ORF">E3202_03555</name>
</gene>
<evidence type="ECO:0000313" key="3">
    <source>
        <dbReference type="Proteomes" id="UP000315037"/>
    </source>
</evidence>
<organism evidence="2 3">
    <name type="scientific">Oecophyllibacter saccharovorans</name>
    <dbReference type="NCBI Taxonomy" id="2558360"/>
    <lineage>
        <taxon>Bacteria</taxon>
        <taxon>Pseudomonadati</taxon>
        <taxon>Pseudomonadota</taxon>
        <taxon>Alphaproteobacteria</taxon>
        <taxon>Acetobacterales</taxon>
        <taxon>Acetobacteraceae</taxon>
        <taxon>Oecophyllibacter</taxon>
    </lineage>
</organism>
<feature type="compositionally biased region" description="Low complexity" evidence="1">
    <location>
        <begin position="100"/>
        <end position="123"/>
    </location>
</feature>
<dbReference type="EMBL" id="SORZ01000001">
    <property type="protein sequence ID" value="TPW35995.1"/>
    <property type="molecule type" value="Genomic_DNA"/>
</dbReference>
<dbReference type="RefSeq" id="WP_165600356.1">
    <property type="nucleotide sequence ID" value="NZ_SORZ01000001.1"/>
</dbReference>
<sequence length="171" mass="17168">MHARSVTKKPLLCLSGLGPALRPGFSLALVLSGLFAMSGCSSTGGKVVHRGLSKDGYGFIDNDPVEPPPPHLLQPLQPGKGLGAAAASLTDPAPAPLSQPDTPDTTAVTPASSSIASSTSHTSFKPRSQGARRGGKISSRSNPDAFPDQATLTASDGTKAGASDPAGDSQN</sequence>
<evidence type="ECO:0008006" key="4">
    <source>
        <dbReference type="Google" id="ProtNLM"/>
    </source>
</evidence>
<protein>
    <recommendedName>
        <fullName evidence="4">DUF3035 domain-containing protein</fullName>
    </recommendedName>
</protein>
<accession>A0A506URM0</accession>
<comment type="caution">
    <text evidence="2">The sequence shown here is derived from an EMBL/GenBank/DDBJ whole genome shotgun (WGS) entry which is preliminary data.</text>
</comment>
<evidence type="ECO:0000256" key="1">
    <source>
        <dbReference type="SAM" id="MobiDB-lite"/>
    </source>
</evidence>